<reference evidence="4" key="1">
    <citation type="submission" date="2025-08" db="UniProtKB">
        <authorList>
            <consortium name="Ensembl"/>
        </authorList>
    </citation>
    <scope>IDENTIFICATION</scope>
</reference>
<dbReference type="InterPro" id="IPR038269">
    <property type="entry name" value="SCAN_sf"/>
</dbReference>
<dbReference type="Proteomes" id="UP000694545">
    <property type="component" value="Unplaced"/>
</dbReference>
<keyword evidence="5" id="KW-1185">Reference proteome</keyword>
<sequence length="180" mass="20313">MAAHTVFLGFPQPYKVGLYPKVKAGFPRYSASRHRQLRSFHIEGNPEACRQCFRQFRYGDAKGPQEVCRRLSELCRQWLKPERRTKEQILDVVILEQFLALLPPGIQGQVREHGPETCAQAVALVKNFLPTQQEASRWKDQVRLFSPRLFSHAPGCDMGSEGGVSDVSGPGLPTPEVGRR</sequence>
<feature type="region of interest" description="Disordered" evidence="2">
    <location>
        <begin position="156"/>
        <end position="180"/>
    </location>
</feature>
<dbReference type="InterPro" id="IPR050916">
    <property type="entry name" value="SCAN-C2H2_zinc_finger"/>
</dbReference>
<dbReference type="CDD" id="cd07936">
    <property type="entry name" value="SCAN"/>
    <property type="match status" value="1"/>
</dbReference>
<dbReference type="Gene3D" id="1.10.4020.10">
    <property type="entry name" value="DNA breaking-rejoining enzymes"/>
    <property type="match status" value="1"/>
</dbReference>
<proteinExistence type="predicted"/>
<dbReference type="SUPFAM" id="SSF47353">
    <property type="entry name" value="Retrovirus capsid dimerization domain-like"/>
    <property type="match status" value="1"/>
</dbReference>
<organism evidence="4 5">
    <name type="scientific">Varanus komodoensis</name>
    <name type="common">Komodo dragon</name>
    <dbReference type="NCBI Taxonomy" id="61221"/>
    <lineage>
        <taxon>Eukaryota</taxon>
        <taxon>Metazoa</taxon>
        <taxon>Chordata</taxon>
        <taxon>Craniata</taxon>
        <taxon>Vertebrata</taxon>
        <taxon>Euteleostomi</taxon>
        <taxon>Lepidosauria</taxon>
        <taxon>Squamata</taxon>
        <taxon>Bifurcata</taxon>
        <taxon>Unidentata</taxon>
        <taxon>Episquamata</taxon>
        <taxon>Toxicofera</taxon>
        <taxon>Anguimorpha</taxon>
        <taxon>Paleoanguimorpha</taxon>
        <taxon>Varanoidea</taxon>
        <taxon>Varanidae</taxon>
        <taxon>Varanus</taxon>
    </lineage>
</organism>
<dbReference type="PANTHER" id="PTHR45935">
    <property type="entry name" value="PROTEIN ZBED8-RELATED"/>
    <property type="match status" value="1"/>
</dbReference>
<evidence type="ECO:0000313" key="5">
    <source>
        <dbReference type="Proteomes" id="UP000694545"/>
    </source>
</evidence>
<dbReference type="SMART" id="SM00431">
    <property type="entry name" value="SCAN"/>
    <property type="match status" value="1"/>
</dbReference>
<dbReference type="PROSITE" id="PS50804">
    <property type="entry name" value="SCAN_BOX"/>
    <property type="match status" value="1"/>
</dbReference>
<dbReference type="InterPro" id="IPR003309">
    <property type="entry name" value="SCAN_dom"/>
</dbReference>
<reference evidence="4" key="2">
    <citation type="submission" date="2025-09" db="UniProtKB">
        <authorList>
            <consortium name="Ensembl"/>
        </authorList>
    </citation>
    <scope>IDENTIFICATION</scope>
</reference>
<evidence type="ECO:0000256" key="1">
    <source>
        <dbReference type="ARBA" id="ARBA00023242"/>
    </source>
</evidence>
<dbReference type="AlphaFoldDB" id="A0A8D2J0C9"/>
<keyword evidence="1" id="KW-0539">Nucleus</keyword>
<feature type="domain" description="SCAN box" evidence="3">
    <location>
        <begin position="50"/>
        <end position="128"/>
    </location>
</feature>
<evidence type="ECO:0000256" key="2">
    <source>
        <dbReference type="SAM" id="MobiDB-lite"/>
    </source>
</evidence>
<name>A0A8D2J0C9_VARKO</name>
<dbReference type="Ensembl" id="ENSVKKT00000002647.1">
    <property type="protein sequence ID" value="ENSVKKP00000002573.1"/>
    <property type="gene ID" value="ENSVKKG00000002047.1"/>
</dbReference>
<protein>
    <recommendedName>
        <fullName evidence="3">SCAN box domain-containing protein</fullName>
    </recommendedName>
</protein>
<dbReference type="Pfam" id="PF02023">
    <property type="entry name" value="SCAN"/>
    <property type="match status" value="1"/>
</dbReference>
<dbReference type="PANTHER" id="PTHR45935:SF15">
    <property type="entry name" value="SCAN BOX DOMAIN-CONTAINING PROTEIN"/>
    <property type="match status" value="1"/>
</dbReference>
<evidence type="ECO:0000313" key="4">
    <source>
        <dbReference type="Ensembl" id="ENSVKKP00000002573.1"/>
    </source>
</evidence>
<evidence type="ECO:0000259" key="3">
    <source>
        <dbReference type="PROSITE" id="PS50804"/>
    </source>
</evidence>
<accession>A0A8D2J0C9</accession>